<organism evidence="2 3">
    <name type="scientific">Gonium pectorale</name>
    <name type="common">Green alga</name>
    <dbReference type="NCBI Taxonomy" id="33097"/>
    <lineage>
        <taxon>Eukaryota</taxon>
        <taxon>Viridiplantae</taxon>
        <taxon>Chlorophyta</taxon>
        <taxon>core chlorophytes</taxon>
        <taxon>Chlorophyceae</taxon>
        <taxon>CS clade</taxon>
        <taxon>Chlamydomonadales</taxon>
        <taxon>Volvocaceae</taxon>
        <taxon>Gonium</taxon>
    </lineage>
</organism>
<evidence type="ECO:0000256" key="1">
    <source>
        <dbReference type="SAM" id="MobiDB-lite"/>
    </source>
</evidence>
<feature type="region of interest" description="Disordered" evidence="1">
    <location>
        <begin position="1"/>
        <end position="24"/>
    </location>
</feature>
<dbReference type="Proteomes" id="UP000075714">
    <property type="component" value="Unassembled WGS sequence"/>
</dbReference>
<dbReference type="AlphaFoldDB" id="A0A150FY87"/>
<keyword evidence="3" id="KW-1185">Reference proteome</keyword>
<feature type="compositionally biased region" description="Gly residues" evidence="1">
    <location>
        <begin position="8"/>
        <end position="21"/>
    </location>
</feature>
<accession>A0A150FY87</accession>
<sequence>MWQQTPAPGGGGGGAPGGGGDDAAAAEHAPAACAAAEQAAAAAASELLALSMRSACHLATQLAAAAARLHPQGNGGVPADILTEAAAGVACALRDLALSCPGSGPALNDEALLACQPHRLMAAAAALVFVIAPIPEVRDDLAVMPMETLALFTFQASPGLSSRVRA</sequence>
<proteinExistence type="predicted"/>
<evidence type="ECO:0000313" key="3">
    <source>
        <dbReference type="Proteomes" id="UP000075714"/>
    </source>
</evidence>
<protein>
    <submittedName>
        <fullName evidence="2">Uncharacterized protein</fullName>
    </submittedName>
</protein>
<dbReference type="EMBL" id="LSYV01000230">
    <property type="protein sequence ID" value="KXZ41980.1"/>
    <property type="molecule type" value="Genomic_DNA"/>
</dbReference>
<name>A0A150FY87_GONPE</name>
<evidence type="ECO:0000313" key="2">
    <source>
        <dbReference type="EMBL" id="KXZ41980.1"/>
    </source>
</evidence>
<reference evidence="3" key="1">
    <citation type="journal article" date="2016" name="Nat. Commun.">
        <title>The Gonium pectorale genome demonstrates co-option of cell cycle regulation during the evolution of multicellularity.</title>
        <authorList>
            <person name="Hanschen E.R."/>
            <person name="Marriage T.N."/>
            <person name="Ferris P.J."/>
            <person name="Hamaji T."/>
            <person name="Toyoda A."/>
            <person name="Fujiyama A."/>
            <person name="Neme R."/>
            <person name="Noguchi H."/>
            <person name="Minakuchi Y."/>
            <person name="Suzuki M."/>
            <person name="Kawai-Toyooka H."/>
            <person name="Smith D.R."/>
            <person name="Sparks H."/>
            <person name="Anderson J."/>
            <person name="Bakaric R."/>
            <person name="Luria V."/>
            <person name="Karger A."/>
            <person name="Kirschner M.W."/>
            <person name="Durand P.M."/>
            <person name="Michod R.E."/>
            <person name="Nozaki H."/>
            <person name="Olson B.J."/>
        </authorList>
    </citation>
    <scope>NUCLEOTIDE SEQUENCE [LARGE SCALE GENOMIC DNA]</scope>
    <source>
        <strain evidence="3">NIES-2863</strain>
    </source>
</reference>
<comment type="caution">
    <text evidence="2">The sequence shown here is derived from an EMBL/GenBank/DDBJ whole genome shotgun (WGS) entry which is preliminary data.</text>
</comment>
<gene>
    <name evidence="2" type="ORF">GPECTOR_231g527</name>
</gene>